<feature type="compositionally biased region" description="Polar residues" evidence="1">
    <location>
        <begin position="375"/>
        <end position="390"/>
    </location>
</feature>
<protein>
    <submittedName>
        <fullName evidence="3">Uncharacterized protein</fullName>
    </submittedName>
</protein>
<gene>
    <name evidence="3" type="ORF">CHYS00102_LOCUS24606</name>
</gene>
<dbReference type="Pfam" id="PF09656">
    <property type="entry name" value="PGPGW"/>
    <property type="match status" value="1"/>
</dbReference>
<evidence type="ECO:0000256" key="1">
    <source>
        <dbReference type="SAM" id="MobiDB-lite"/>
    </source>
</evidence>
<reference evidence="3" key="1">
    <citation type="submission" date="2021-01" db="EMBL/GenBank/DDBJ databases">
        <authorList>
            <person name="Corre E."/>
            <person name="Pelletier E."/>
            <person name="Niang G."/>
            <person name="Scheremetjew M."/>
            <person name="Finn R."/>
            <person name="Kale V."/>
            <person name="Holt S."/>
            <person name="Cochrane G."/>
            <person name="Meng A."/>
            <person name="Brown T."/>
            <person name="Cohen L."/>
        </authorList>
    </citation>
    <scope>NUCLEOTIDE SEQUENCE</scope>
    <source>
        <strain evidence="3">308</strain>
    </source>
</reference>
<proteinExistence type="predicted"/>
<name>A0A7S1BTB6_9STRA</name>
<feature type="region of interest" description="Disordered" evidence="1">
    <location>
        <begin position="325"/>
        <end position="405"/>
    </location>
</feature>
<keyword evidence="2" id="KW-0812">Transmembrane</keyword>
<organism evidence="3">
    <name type="scientific">Corethron hystrix</name>
    <dbReference type="NCBI Taxonomy" id="216773"/>
    <lineage>
        <taxon>Eukaryota</taxon>
        <taxon>Sar</taxon>
        <taxon>Stramenopiles</taxon>
        <taxon>Ochrophyta</taxon>
        <taxon>Bacillariophyta</taxon>
        <taxon>Coscinodiscophyceae</taxon>
        <taxon>Corethrophycidae</taxon>
        <taxon>Corethrales</taxon>
        <taxon>Corethraceae</taxon>
        <taxon>Corethron</taxon>
    </lineage>
</organism>
<evidence type="ECO:0000256" key="2">
    <source>
        <dbReference type="SAM" id="Phobius"/>
    </source>
</evidence>
<dbReference type="InterPro" id="IPR019099">
    <property type="entry name" value="Uncharacterised_PGPGW_TM"/>
</dbReference>
<accession>A0A7S1BTB6</accession>
<dbReference type="EMBL" id="HBFR01033700">
    <property type="protein sequence ID" value="CAD8897392.1"/>
    <property type="molecule type" value="Transcribed_RNA"/>
</dbReference>
<feature type="transmembrane region" description="Helical" evidence="2">
    <location>
        <begin position="78"/>
        <end position="99"/>
    </location>
</feature>
<evidence type="ECO:0000313" key="3">
    <source>
        <dbReference type="EMBL" id="CAD8897392.1"/>
    </source>
</evidence>
<feature type="compositionally biased region" description="Polar residues" evidence="1">
    <location>
        <begin position="351"/>
        <end position="367"/>
    </location>
</feature>
<keyword evidence="2" id="KW-0472">Membrane</keyword>
<feature type="transmembrane region" description="Helical" evidence="2">
    <location>
        <begin position="111"/>
        <end position="128"/>
    </location>
</feature>
<keyword evidence="2" id="KW-1133">Transmembrane helix</keyword>
<sequence>MAPPFHNSGNLGPHNAFVGELASSFDELNGAFRKLTGRIKGFRHDGYGPLSVLGSSGPEEYDEVDIDGTNDDDVTSTAILIDSLTMYPTVALTIAPLLTKKLTIKEHARRAGAALAGGALCAVGSVLTPLPTPGGLLFIGAGMMVLGTEFPQAQKAMDRALTGLENVIENNGIDEDDCNGSDEGTEAMDVGIMEEEAAEATVNSSSTCKGEEEVVIDGALEDSSGSQNSESFGFPVMSKKTPMPSTRPGNHPAARMLKTKARAIGRHVLPVLKHMRSANSVIGGGSVEPPTSSGGIGSGVFSIDPKTLNEVSSFTPTPVSEIHNLPCPKFSENAPDTSLSPPEDALPALSSFDNESESTVSSSTHGEVQSERGASVSNKDGEGTNSQAKILSQDRKRTAARLQLSRSNHSAKIRAEVVLV</sequence>
<dbReference type="AlphaFoldDB" id="A0A7S1BTB6"/>